<dbReference type="SUPFAM" id="SSF46689">
    <property type="entry name" value="Homeodomain-like"/>
    <property type="match status" value="1"/>
</dbReference>
<evidence type="ECO:0000313" key="6">
    <source>
        <dbReference type="Proteomes" id="UP000509414"/>
    </source>
</evidence>
<keyword evidence="3" id="KW-0804">Transcription</keyword>
<dbReference type="RefSeq" id="WP_179975689.1">
    <property type="nucleotide sequence ID" value="NZ_CP049075.1"/>
</dbReference>
<name>A0A7H9CGM2_9BACT</name>
<keyword evidence="1" id="KW-0805">Transcription regulation</keyword>
<accession>A0A7H9CGM2</accession>
<dbReference type="Gene3D" id="1.10.10.60">
    <property type="entry name" value="Homeodomain-like"/>
    <property type="match status" value="1"/>
</dbReference>
<evidence type="ECO:0000259" key="4">
    <source>
        <dbReference type="PROSITE" id="PS01124"/>
    </source>
</evidence>
<evidence type="ECO:0000256" key="1">
    <source>
        <dbReference type="ARBA" id="ARBA00023015"/>
    </source>
</evidence>
<dbReference type="InterPro" id="IPR018060">
    <property type="entry name" value="HTH_AraC"/>
</dbReference>
<dbReference type="GO" id="GO:0003700">
    <property type="term" value="F:DNA-binding transcription factor activity"/>
    <property type="evidence" value="ECO:0007669"/>
    <property type="project" value="InterPro"/>
</dbReference>
<feature type="domain" description="HTH araC/xylS-type" evidence="4">
    <location>
        <begin position="190"/>
        <end position="287"/>
    </location>
</feature>
<protein>
    <submittedName>
        <fullName evidence="5">Transcriptional regulator, AraC family</fullName>
    </submittedName>
</protein>
<dbReference type="GO" id="GO:0043565">
    <property type="term" value="F:sequence-specific DNA binding"/>
    <property type="evidence" value="ECO:0007669"/>
    <property type="project" value="InterPro"/>
</dbReference>
<dbReference type="SMART" id="SM00342">
    <property type="entry name" value="HTH_ARAC"/>
    <property type="match status" value="1"/>
</dbReference>
<dbReference type="InterPro" id="IPR009057">
    <property type="entry name" value="Homeodomain-like_sf"/>
</dbReference>
<dbReference type="PANTHER" id="PTHR47893">
    <property type="entry name" value="REGULATORY PROTEIN PCHR"/>
    <property type="match status" value="1"/>
</dbReference>
<keyword evidence="6" id="KW-1185">Reference proteome</keyword>
<evidence type="ECO:0000313" key="5">
    <source>
        <dbReference type="EMBL" id="QLI05112.1"/>
    </source>
</evidence>
<dbReference type="PRINTS" id="PR00032">
    <property type="entry name" value="HTHARAC"/>
</dbReference>
<dbReference type="Proteomes" id="UP000509414">
    <property type="component" value="Chromosome"/>
</dbReference>
<organism evidence="5 6">
    <name type="scientific">Candidatus Campylobacter infans</name>
    <dbReference type="NCBI Taxonomy" id="2561898"/>
    <lineage>
        <taxon>Bacteria</taxon>
        <taxon>Pseudomonadati</taxon>
        <taxon>Campylobacterota</taxon>
        <taxon>Epsilonproteobacteria</taxon>
        <taxon>Campylobacterales</taxon>
        <taxon>Campylobacteraceae</taxon>
        <taxon>Campylobacter</taxon>
    </lineage>
</organism>
<dbReference type="AlphaFoldDB" id="A0A7H9CGM2"/>
<dbReference type="InterPro" id="IPR053142">
    <property type="entry name" value="PchR_regulatory_protein"/>
</dbReference>
<dbReference type="PANTHER" id="PTHR47893:SF1">
    <property type="entry name" value="REGULATORY PROTEIN PCHR"/>
    <property type="match status" value="1"/>
</dbReference>
<evidence type="ECO:0000256" key="3">
    <source>
        <dbReference type="ARBA" id="ARBA00023163"/>
    </source>
</evidence>
<dbReference type="InterPro" id="IPR020449">
    <property type="entry name" value="Tscrpt_reg_AraC-type_HTH"/>
</dbReference>
<dbReference type="KEGG" id="cinf:CINF_0590"/>
<keyword evidence="2" id="KW-0238">DNA-binding</keyword>
<sequence>MFAKINTNNNTTNEILINQSHIQIEKGIQLYINKIDAKKDNLIFIKNNFCGLSISITFSGFWHYQSHNYALVILSQAGYSALNYINNDCGKIFLKQGKQIQNITINIENKILLKYLSYKIYEKLKFSQTIANKLSSNFIAITTKELLSANATNELFIKARAYDLIAYELKMLNDSYKEPNLNQDDIKALNSAMQILKQNYKNPPTIQSLARSICINETKLKLGFKQLFGMTIHASITQARMQEAKQLISQKELNLAQISKELGYKQQHNFTTAFKKYFGINPSKIKF</sequence>
<proteinExistence type="predicted"/>
<gene>
    <name evidence="5" type="ORF">CINF_0590</name>
</gene>
<reference evidence="5 6" key="1">
    <citation type="submission" date="2020-02" db="EMBL/GenBank/DDBJ databases">
        <title>Complete genome sequence of the novel Campylobacter species Candidatus Campylobacter infans.</title>
        <authorList>
            <person name="Duim B."/>
            <person name="Zomer A."/>
            <person name="van der Graaf L."/>
            <person name="Wagenaar J."/>
        </authorList>
    </citation>
    <scope>NUCLEOTIDE SEQUENCE [LARGE SCALE GENOMIC DNA]</scope>
    <source>
        <strain evidence="5 6">19S00001</strain>
    </source>
</reference>
<evidence type="ECO:0000256" key="2">
    <source>
        <dbReference type="ARBA" id="ARBA00023125"/>
    </source>
</evidence>
<dbReference type="PROSITE" id="PS01124">
    <property type="entry name" value="HTH_ARAC_FAMILY_2"/>
    <property type="match status" value="1"/>
</dbReference>
<dbReference type="EMBL" id="CP049075">
    <property type="protein sequence ID" value="QLI05112.1"/>
    <property type="molecule type" value="Genomic_DNA"/>
</dbReference>
<dbReference type="Pfam" id="PF12833">
    <property type="entry name" value="HTH_18"/>
    <property type="match status" value="1"/>
</dbReference>